<dbReference type="EMBL" id="GU942958">
    <property type="protein sequence ID" value="ADD92944.1"/>
    <property type="molecule type" value="Genomic_DNA"/>
</dbReference>
<dbReference type="GO" id="GO:0005737">
    <property type="term" value="C:cytoplasm"/>
    <property type="evidence" value="ECO:0007669"/>
    <property type="project" value="UniProtKB-UniRule"/>
</dbReference>
<dbReference type="Gene3D" id="2.30.40.10">
    <property type="entry name" value="Urease, subunit C, domain 1"/>
    <property type="match status" value="1"/>
</dbReference>
<dbReference type="NCBIfam" id="TIGR01224">
    <property type="entry name" value="hutI"/>
    <property type="match status" value="1"/>
</dbReference>
<name>D6PB28_9ARCH</name>
<evidence type="ECO:0000256" key="4">
    <source>
        <dbReference type="ARBA" id="ARBA00022801"/>
    </source>
</evidence>
<reference evidence="9" key="1">
    <citation type="journal article" date="2010" name="ISME J.">
        <title>Metagenome of the Mediterranean deep chlorophyll maximum studied by direct and fosmid library 454 pyrosequencing.</title>
        <authorList>
            <person name="Ghai R."/>
            <person name="Martin-Cuadrado A.B."/>
            <person name="Molto A.G."/>
            <person name="Heredia I.G."/>
            <person name="Cabrera R."/>
            <person name="Martin J."/>
            <person name="Verdu M."/>
            <person name="Deschamps P."/>
            <person name="Moreira D."/>
            <person name="Lopez-Garcia P."/>
            <person name="Mira A."/>
            <person name="Rodriguez-Valera F."/>
        </authorList>
    </citation>
    <scope>NUCLEOTIDE SEQUENCE</scope>
</reference>
<keyword evidence="3" id="KW-0479">Metal-binding</keyword>
<dbReference type="GO" id="GO:0046872">
    <property type="term" value="F:metal ion binding"/>
    <property type="evidence" value="ECO:0007669"/>
    <property type="project" value="UniProtKB-KW"/>
</dbReference>
<dbReference type="InterPro" id="IPR032466">
    <property type="entry name" value="Metal_Hydrolase"/>
</dbReference>
<dbReference type="EC" id="3.5.2.7" evidence="2 8"/>
<evidence type="ECO:0000256" key="5">
    <source>
        <dbReference type="ARBA" id="ARBA00022808"/>
    </source>
</evidence>
<keyword evidence="6" id="KW-0862">Zinc</keyword>
<comment type="pathway">
    <text evidence="1">Amino-acid degradation.</text>
</comment>
<dbReference type="PANTHER" id="PTHR42752:SF1">
    <property type="entry name" value="IMIDAZOLONEPROPIONASE-RELATED"/>
    <property type="match status" value="1"/>
</dbReference>
<evidence type="ECO:0000256" key="3">
    <source>
        <dbReference type="ARBA" id="ARBA00022723"/>
    </source>
</evidence>
<dbReference type="InterPro" id="IPR005920">
    <property type="entry name" value="HutI"/>
</dbReference>
<dbReference type="SUPFAM" id="SSF51556">
    <property type="entry name" value="Metallo-dependent hydrolases"/>
    <property type="match status" value="1"/>
</dbReference>
<keyword evidence="4 9" id="KW-0378">Hydrolase</keyword>
<sequence length="408" mass="44752">MVHFADATAPNEKPFYSPGKAIVIEGQVITKIQDSQEVIHEYTLPEDISQFQHDDVHVHDLHGQAIVPGLIDGHTHLLWAGDRSKEVAWRQEGKSYAQISEMGGGIGHTVSQTRTATPDHLLELGYLRLRDALRTGTTHLEAKTGYGLTTESELRLLEIAAKLNHIEHTPTIESTWMGAHDIPKEVHRDEYIESLHSEQLPAVLEQGLARSVDVFCEPGWFSVDESEDILRAGHQGGLAMRMHIDEFNDGGGGQLAAELGVETADHAYHTPVKTRISMKEAGVNTGFLPGTPYAMGDPWPDMAPLHEHQIPFTLASDFNPNCYTLSLPFMCSLMVQRCGLHPLAALAAVTVNAARATQHPSGLVQGQLVEGAVANFNIIDGPHWESMMLRPSSSPFSCTVLNGHYIPQ</sequence>
<evidence type="ECO:0000313" key="9">
    <source>
        <dbReference type="EMBL" id="ADD92944.1"/>
    </source>
</evidence>
<dbReference type="GO" id="GO:0019556">
    <property type="term" value="P:L-histidine catabolic process to glutamate and formamide"/>
    <property type="evidence" value="ECO:0007669"/>
    <property type="project" value="UniProtKB-UniRule"/>
</dbReference>
<keyword evidence="5" id="KW-0369">Histidine metabolism</keyword>
<dbReference type="SUPFAM" id="SSF51338">
    <property type="entry name" value="Composite domain of metallo-dependent hydrolases"/>
    <property type="match status" value="1"/>
</dbReference>
<keyword evidence="7" id="KW-0408">Iron</keyword>
<accession>D6PB28</accession>
<organism evidence="9">
    <name type="scientific">uncultured archaeon MedDCM-OCT-S04-C14</name>
    <dbReference type="NCBI Taxonomy" id="743084"/>
    <lineage>
        <taxon>Archaea</taxon>
        <taxon>environmental samples</taxon>
    </lineage>
</organism>
<dbReference type="AlphaFoldDB" id="D6PB28"/>
<evidence type="ECO:0000256" key="8">
    <source>
        <dbReference type="NCBIfam" id="TIGR01224"/>
    </source>
</evidence>
<evidence type="ECO:0000256" key="1">
    <source>
        <dbReference type="ARBA" id="ARBA00005023"/>
    </source>
</evidence>
<evidence type="ECO:0000256" key="7">
    <source>
        <dbReference type="ARBA" id="ARBA00023004"/>
    </source>
</evidence>
<dbReference type="GO" id="GO:0050480">
    <property type="term" value="F:imidazolonepropionase activity"/>
    <property type="evidence" value="ECO:0007669"/>
    <property type="project" value="UniProtKB-UniRule"/>
</dbReference>
<evidence type="ECO:0000256" key="6">
    <source>
        <dbReference type="ARBA" id="ARBA00022833"/>
    </source>
</evidence>
<dbReference type="PANTHER" id="PTHR42752">
    <property type="entry name" value="IMIDAZOLONEPROPIONASE"/>
    <property type="match status" value="1"/>
</dbReference>
<dbReference type="Gene3D" id="3.20.20.140">
    <property type="entry name" value="Metal-dependent hydrolases"/>
    <property type="match status" value="1"/>
</dbReference>
<proteinExistence type="predicted"/>
<protein>
    <recommendedName>
        <fullName evidence="2 8">Imidazolonepropionase</fullName>
        <ecNumber evidence="2 8">3.5.2.7</ecNumber>
    </recommendedName>
</protein>
<dbReference type="InterPro" id="IPR011059">
    <property type="entry name" value="Metal-dep_hydrolase_composite"/>
</dbReference>
<evidence type="ECO:0000256" key="2">
    <source>
        <dbReference type="ARBA" id="ARBA00012864"/>
    </source>
</evidence>